<evidence type="ECO:0000256" key="9">
    <source>
        <dbReference type="SAM" id="Phobius"/>
    </source>
</evidence>
<dbReference type="Gene3D" id="1.10.1200.120">
    <property type="entry name" value="Large-conductance mechanosensitive channel, MscL, domain 1"/>
    <property type="match status" value="1"/>
</dbReference>
<dbReference type="Proteomes" id="UP000562464">
    <property type="component" value="Unassembled WGS sequence"/>
</dbReference>
<evidence type="ECO:0000256" key="4">
    <source>
        <dbReference type="ARBA" id="ARBA00022692"/>
    </source>
</evidence>
<comment type="subcellular location">
    <subcellularLocation>
        <location evidence="1">Membrane</location>
        <topology evidence="1">Multi-pass membrane protein</topology>
    </subcellularLocation>
</comment>
<dbReference type="NCBIfam" id="TIGR00220">
    <property type="entry name" value="mscL"/>
    <property type="match status" value="1"/>
</dbReference>
<evidence type="ECO:0000256" key="3">
    <source>
        <dbReference type="ARBA" id="ARBA00022475"/>
    </source>
</evidence>
<keyword evidence="2" id="KW-0813">Transport</keyword>
<dbReference type="GO" id="GO:0008381">
    <property type="term" value="F:mechanosensitive monoatomic ion channel activity"/>
    <property type="evidence" value="ECO:0007669"/>
    <property type="project" value="InterPro"/>
</dbReference>
<feature type="transmembrane region" description="Helical" evidence="9">
    <location>
        <begin position="60"/>
        <end position="77"/>
    </location>
</feature>
<keyword evidence="3" id="KW-1003">Cell membrane</keyword>
<evidence type="ECO:0000256" key="7">
    <source>
        <dbReference type="ARBA" id="ARBA00023136"/>
    </source>
</evidence>
<sequence length="119" mass="13502">MLDLAVGVIIGGAITTVIRSVVDNLFNPLIGLLVSGQALQSLNFKIASATFTYGNFLNDILNFLITAFIVFMILKFIRKTFKTKPKEEKFDESLQTLKDIRDILHRQEQDILELRKSKN</sequence>
<dbReference type="InterPro" id="IPR036019">
    <property type="entry name" value="MscL_channel"/>
</dbReference>
<gene>
    <name evidence="10" type="ORF">HNQ37_001403</name>
</gene>
<dbReference type="SUPFAM" id="SSF81330">
    <property type="entry name" value="Gated mechanosensitive channel"/>
    <property type="match status" value="1"/>
</dbReference>
<proteinExistence type="predicted"/>
<dbReference type="InterPro" id="IPR037673">
    <property type="entry name" value="MSC/AndL"/>
</dbReference>
<evidence type="ECO:0000256" key="2">
    <source>
        <dbReference type="ARBA" id="ARBA00022448"/>
    </source>
</evidence>
<comment type="caution">
    <text evidence="10">The sequence shown here is derived from an EMBL/GenBank/DDBJ whole genome shotgun (WGS) entry which is preliminary data.</text>
</comment>
<evidence type="ECO:0000256" key="5">
    <source>
        <dbReference type="ARBA" id="ARBA00022989"/>
    </source>
</evidence>
<accession>A0A841CA96</accession>
<reference evidence="10 11" key="1">
    <citation type="submission" date="2020-08" db="EMBL/GenBank/DDBJ databases">
        <title>Genomic Encyclopedia of Type Strains, Phase IV (KMG-IV): sequencing the most valuable type-strain genomes for metagenomic binning, comparative biology and taxonomic classification.</title>
        <authorList>
            <person name="Goeker M."/>
        </authorList>
    </citation>
    <scope>NUCLEOTIDE SEQUENCE [LARGE SCALE GENOMIC DNA]</scope>
    <source>
        <strain evidence="10 11">DSM 14925</strain>
    </source>
</reference>
<evidence type="ECO:0000313" key="10">
    <source>
        <dbReference type="EMBL" id="MBB5888502.1"/>
    </source>
</evidence>
<name>A0A841CA96_9LACT</name>
<evidence type="ECO:0000256" key="1">
    <source>
        <dbReference type="ARBA" id="ARBA00004141"/>
    </source>
</evidence>
<evidence type="ECO:0000313" key="11">
    <source>
        <dbReference type="Proteomes" id="UP000562464"/>
    </source>
</evidence>
<dbReference type="EMBL" id="JACHHV010000027">
    <property type="protein sequence ID" value="MBB5888502.1"/>
    <property type="molecule type" value="Genomic_DNA"/>
</dbReference>
<organism evidence="10 11">
    <name type="scientific">Lactovum miscens</name>
    <dbReference type="NCBI Taxonomy" id="190387"/>
    <lineage>
        <taxon>Bacteria</taxon>
        <taxon>Bacillati</taxon>
        <taxon>Bacillota</taxon>
        <taxon>Bacilli</taxon>
        <taxon>Lactobacillales</taxon>
        <taxon>Streptococcaceae</taxon>
        <taxon>Lactovum</taxon>
    </lineage>
</organism>
<dbReference type="PANTHER" id="PTHR30266">
    <property type="entry name" value="MECHANOSENSITIVE CHANNEL MSCL"/>
    <property type="match status" value="1"/>
</dbReference>
<dbReference type="PANTHER" id="PTHR30266:SF2">
    <property type="entry name" value="LARGE-CONDUCTANCE MECHANOSENSITIVE CHANNEL"/>
    <property type="match status" value="1"/>
</dbReference>
<evidence type="ECO:0000256" key="6">
    <source>
        <dbReference type="ARBA" id="ARBA00023065"/>
    </source>
</evidence>
<keyword evidence="5 9" id="KW-1133">Transmembrane helix</keyword>
<dbReference type="GO" id="GO:0016020">
    <property type="term" value="C:membrane"/>
    <property type="evidence" value="ECO:0007669"/>
    <property type="project" value="UniProtKB-SubCell"/>
</dbReference>
<keyword evidence="11" id="KW-1185">Reference proteome</keyword>
<dbReference type="Pfam" id="PF01741">
    <property type="entry name" value="MscL"/>
    <property type="match status" value="1"/>
</dbReference>
<evidence type="ECO:0000256" key="8">
    <source>
        <dbReference type="ARBA" id="ARBA00023303"/>
    </source>
</evidence>
<keyword evidence="7 9" id="KW-0472">Membrane</keyword>
<dbReference type="InterPro" id="IPR001185">
    <property type="entry name" value="MS_channel"/>
</dbReference>
<keyword evidence="6" id="KW-0406">Ion transport</keyword>
<keyword evidence="8" id="KW-0407">Ion channel</keyword>
<keyword evidence="4 9" id="KW-0812">Transmembrane</keyword>
<dbReference type="AlphaFoldDB" id="A0A841CA96"/>
<protein>
    <submittedName>
        <fullName evidence="10">Large conductance mechanosensitive channel</fullName>
    </submittedName>
</protein>